<organism evidence="2 3">
    <name type="scientific">Ambispora leptoticha</name>
    <dbReference type="NCBI Taxonomy" id="144679"/>
    <lineage>
        <taxon>Eukaryota</taxon>
        <taxon>Fungi</taxon>
        <taxon>Fungi incertae sedis</taxon>
        <taxon>Mucoromycota</taxon>
        <taxon>Glomeromycotina</taxon>
        <taxon>Glomeromycetes</taxon>
        <taxon>Archaeosporales</taxon>
        <taxon>Ambisporaceae</taxon>
        <taxon>Ambispora</taxon>
    </lineage>
</organism>
<dbReference type="GO" id="GO:0008033">
    <property type="term" value="P:tRNA processing"/>
    <property type="evidence" value="ECO:0007669"/>
    <property type="project" value="InterPro"/>
</dbReference>
<accession>A0A9N9ALK3</accession>
<dbReference type="Proteomes" id="UP000789508">
    <property type="component" value="Unassembled WGS sequence"/>
</dbReference>
<feature type="region of interest" description="Disordered" evidence="1">
    <location>
        <begin position="1"/>
        <end position="87"/>
    </location>
</feature>
<dbReference type="GO" id="GO:0000171">
    <property type="term" value="F:ribonuclease MRP activity"/>
    <property type="evidence" value="ECO:0007669"/>
    <property type="project" value="TreeGrafter"/>
</dbReference>
<dbReference type="GO" id="GO:0004526">
    <property type="term" value="F:ribonuclease P activity"/>
    <property type="evidence" value="ECO:0007669"/>
    <property type="project" value="TreeGrafter"/>
</dbReference>
<comment type="caution">
    <text evidence="2">The sequence shown here is derived from an EMBL/GenBank/DDBJ whole genome shotgun (WGS) entry which is preliminary data.</text>
</comment>
<dbReference type="Pfam" id="PF08228">
    <property type="entry name" value="RNase_P_pop3"/>
    <property type="match status" value="1"/>
</dbReference>
<sequence>MSQHQPPTLNLHAATKKQKLNDKKAGSTTTPTSGGRSVGGMLDSAKGKKFGSGRGGNNTTRIESSPVGKKTSITSATDATAATSHTGTTLRAVDKQRRTVFKAVLDSPFTITWPTISKPDLEIIFEALCRVLSCIGEYRLKKRTYRRSINKKKKQGSINKKDEEVRMEINSSHNNNDITTTNDYMDVDAINEKNKSSELVTVADTQLSSSIYEQKEANVSISSGFEEPPSIFYSLIFGINAVTKHLEQTMSSHVQLSPFYHRIQKKGKHVDTTTNDDNNKVNKLNLRLIFVAKNDISPDNLYAHLPTMASMQGRNLLLVTLPKGALRRLGQVTGMKSVSCIGVLANDAPELNTLYELVKSKVEPVTAFWLDPIRKKFARKRKFEEEDYQTINNKVTSSSVVKDRDDASIVSANNNNPYVLTKIKQLITAAPVRNQKKGKKKEKSKIV</sequence>
<dbReference type="InterPro" id="IPR013241">
    <property type="entry name" value="RNase_P_Pop3"/>
</dbReference>
<evidence type="ECO:0000256" key="1">
    <source>
        <dbReference type="SAM" id="MobiDB-lite"/>
    </source>
</evidence>
<dbReference type="InterPro" id="IPR029064">
    <property type="entry name" value="Ribosomal_eL30-like_sf"/>
</dbReference>
<dbReference type="OrthoDB" id="20109at2759"/>
<dbReference type="GO" id="GO:0000172">
    <property type="term" value="C:ribonuclease MRP complex"/>
    <property type="evidence" value="ECO:0007669"/>
    <property type="project" value="TreeGrafter"/>
</dbReference>
<feature type="compositionally biased region" description="Low complexity" evidence="1">
    <location>
        <begin position="71"/>
        <end position="87"/>
    </location>
</feature>
<dbReference type="PANTHER" id="PTHR28272">
    <property type="entry name" value="RIBONUCLEASES P/MRP PROTEIN SUBUNIT POP3"/>
    <property type="match status" value="1"/>
</dbReference>
<reference evidence="2" key="1">
    <citation type="submission" date="2021-06" db="EMBL/GenBank/DDBJ databases">
        <authorList>
            <person name="Kallberg Y."/>
            <person name="Tangrot J."/>
            <person name="Rosling A."/>
        </authorList>
    </citation>
    <scope>NUCLEOTIDE SEQUENCE</scope>
    <source>
        <strain evidence="2">FL130A</strain>
    </source>
</reference>
<dbReference type="Gene3D" id="3.30.1330.30">
    <property type="match status" value="1"/>
</dbReference>
<protein>
    <submittedName>
        <fullName evidence="2">2980_t:CDS:1</fullName>
    </submittedName>
</protein>
<dbReference type="GO" id="GO:0005829">
    <property type="term" value="C:cytosol"/>
    <property type="evidence" value="ECO:0007669"/>
    <property type="project" value="TreeGrafter"/>
</dbReference>
<dbReference type="GO" id="GO:0005655">
    <property type="term" value="C:nucleolar ribonuclease P complex"/>
    <property type="evidence" value="ECO:0007669"/>
    <property type="project" value="TreeGrafter"/>
</dbReference>
<dbReference type="GO" id="GO:0034965">
    <property type="term" value="P:intronic box C/D snoRNA processing"/>
    <property type="evidence" value="ECO:0007669"/>
    <property type="project" value="TreeGrafter"/>
</dbReference>
<dbReference type="PANTHER" id="PTHR28272:SF1">
    <property type="entry name" value="RIBONUCLEASES P_MRP PROTEIN SUBUNIT POP3"/>
    <property type="match status" value="1"/>
</dbReference>
<name>A0A9N9ALK3_9GLOM</name>
<dbReference type="EMBL" id="CAJVPS010001418">
    <property type="protein sequence ID" value="CAG8537194.1"/>
    <property type="molecule type" value="Genomic_DNA"/>
</dbReference>
<gene>
    <name evidence="2" type="ORF">ALEPTO_LOCUS5228</name>
</gene>
<dbReference type="SUPFAM" id="SSF55315">
    <property type="entry name" value="L30e-like"/>
    <property type="match status" value="1"/>
</dbReference>
<feature type="compositionally biased region" description="Low complexity" evidence="1">
    <location>
        <begin position="26"/>
        <end position="35"/>
    </location>
</feature>
<dbReference type="AlphaFoldDB" id="A0A9N9ALK3"/>
<dbReference type="GO" id="GO:0006364">
    <property type="term" value="P:rRNA processing"/>
    <property type="evidence" value="ECO:0007669"/>
    <property type="project" value="InterPro"/>
</dbReference>
<proteinExistence type="predicted"/>
<evidence type="ECO:0000313" key="2">
    <source>
        <dbReference type="EMBL" id="CAG8537194.1"/>
    </source>
</evidence>
<keyword evidence="3" id="KW-1185">Reference proteome</keyword>
<evidence type="ECO:0000313" key="3">
    <source>
        <dbReference type="Proteomes" id="UP000789508"/>
    </source>
</evidence>